<feature type="domain" description="Sporulation stage II protein D amidase enhancer LytB N-terminal" evidence="1">
    <location>
        <begin position="63"/>
        <end position="167"/>
    </location>
</feature>
<organism evidence="2 3">
    <name type="scientific">Salsuginibacillus halophilus</name>
    <dbReference type="NCBI Taxonomy" id="517424"/>
    <lineage>
        <taxon>Bacteria</taxon>
        <taxon>Bacillati</taxon>
        <taxon>Bacillota</taxon>
        <taxon>Bacilli</taxon>
        <taxon>Bacillales</taxon>
        <taxon>Bacillaceae</taxon>
        <taxon>Salsuginibacillus</taxon>
    </lineage>
</organism>
<dbReference type="GO" id="GO:0030288">
    <property type="term" value="C:outer membrane-bounded periplasmic space"/>
    <property type="evidence" value="ECO:0007669"/>
    <property type="project" value="TreeGrafter"/>
</dbReference>
<accession>A0A2P8HHS0</accession>
<name>A0A2P8HHS0_9BACI</name>
<dbReference type="PANTHER" id="PTHR30032">
    <property type="entry name" value="N-ACETYLMURAMOYL-L-ALANINE AMIDASE-RELATED"/>
    <property type="match status" value="1"/>
</dbReference>
<evidence type="ECO:0000259" key="1">
    <source>
        <dbReference type="Pfam" id="PF08486"/>
    </source>
</evidence>
<dbReference type="NCBIfam" id="TIGR02669">
    <property type="entry name" value="SpoIID_LytB"/>
    <property type="match status" value="1"/>
</dbReference>
<reference evidence="2 3" key="1">
    <citation type="submission" date="2018-03" db="EMBL/GenBank/DDBJ databases">
        <title>Genomic Encyclopedia of Type Strains, Phase III (KMG-III): the genomes of soil and plant-associated and newly described type strains.</title>
        <authorList>
            <person name="Whitman W."/>
        </authorList>
    </citation>
    <scope>NUCLEOTIDE SEQUENCE [LARGE SCALE GENOMIC DNA]</scope>
    <source>
        <strain evidence="2 3">CGMCC 1.07653</strain>
    </source>
</reference>
<dbReference type="OrthoDB" id="9794671at2"/>
<protein>
    <submittedName>
        <fullName evidence="2">Stage II sporulation protein D</fullName>
    </submittedName>
</protein>
<dbReference type="Pfam" id="PF08486">
    <property type="entry name" value="SpoIID"/>
    <property type="match status" value="1"/>
</dbReference>
<evidence type="ECO:0000313" key="2">
    <source>
        <dbReference type="EMBL" id="PSL45768.1"/>
    </source>
</evidence>
<dbReference type="AlphaFoldDB" id="A0A2P8HHS0"/>
<dbReference type="InterPro" id="IPR013693">
    <property type="entry name" value="SpoIID/LytB_N"/>
</dbReference>
<dbReference type="NCBIfam" id="TIGR02870">
    <property type="entry name" value="spore_II_D"/>
    <property type="match status" value="1"/>
</dbReference>
<dbReference type="GO" id="GO:0030435">
    <property type="term" value="P:sporulation resulting in formation of a cellular spore"/>
    <property type="evidence" value="ECO:0007669"/>
    <property type="project" value="InterPro"/>
</dbReference>
<dbReference type="RefSeq" id="WP_106588452.1">
    <property type="nucleotide sequence ID" value="NZ_PYAV01000006.1"/>
</dbReference>
<dbReference type="EMBL" id="PYAV01000006">
    <property type="protein sequence ID" value="PSL45768.1"/>
    <property type="molecule type" value="Genomic_DNA"/>
</dbReference>
<gene>
    <name evidence="2" type="ORF">B0H94_10623</name>
</gene>
<dbReference type="InterPro" id="IPR013486">
    <property type="entry name" value="SpoIID/LytB"/>
</dbReference>
<dbReference type="InterPro" id="IPR014225">
    <property type="entry name" value="Spore_II_D_firmicutes"/>
</dbReference>
<evidence type="ECO:0000313" key="3">
    <source>
        <dbReference type="Proteomes" id="UP000242310"/>
    </source>
</evidence>
<proteinExistence type="predicted"/>
<comment type="caution">
    <text evidence="2">The sequence shown here is derived from an EMBL/GenBank/DDBJ whole genome shotgun (WGS) entry which is preliminary data.</text>
</comment>
<sequence length="327" mass="35792">MLKKSLLLGLVSAAVLLFLPSLLVTIWAGTPGTQPAESSTPAAATKPAAEEAAEETAISVYRTDSGHVEEVALETYVAGVVASEMPADFEKEALKAQALTARTYIMRQLKAEDTINVPDGADVTDNEMHQVYQSRDELEAEWGSDFHWKMPRIDEAVQETSGKIITHDGSPITAAFFSTSNGSTENASDYWEEDLPYLQSVESPWDEESPRYANQTTFDVEAVETALGVELPPEDIGAIQQRSDGGRVIKADINGDVFHGREIREALALDSSDFNWHRTGDTITVETRGWGHGVGMSQYGANGMAENGYSFEDIIHHYYADVVIEEI</sequence>
<dbReference type="Proteomes" id="UP000242310">
    <property type="component" value="Unassembled WGS sequence"/>
</dbReference>
<keyword evidence="3" id="KW-1185">Reference proteome</keyword>
<dbReference type="InterPro" id="IPR051922">
    <property type="entry name" value="Bact_Sporulation_Assoc"/>
</dbReference>
<dbReference type="PANTHER" id="PTHR30032:SF4">
    <property type="entry name" value="AMIDASE ENHANCER"/>
    <property type="match status" value="1"/>
</dbReference>